<feature type="region of interest" description="Disordered" evidence="1">
    <location>
        <begin position="536"/>
        <end position="611"/>
    </location>
</feature>
<organism evidence="4 5">
    <name type="scientific">Takifugu flavidus</name>
    <name type="common">sansaifugu</name>
    <dbReference type="NCBI Taxonomy" id="433684"/>
    <lineage>
        <taxon>Eukaryota</taxon>
        <taxon>Metazoa</taxon>
        <taxon>Chordata</taxon>
        <taxon>Craniata</taxon>
        <taxon>Vertebrata</taxon>
        <taxon>Euteleostomi</taxon>
        <taxon>Actinopterygii</taxon>
        <taxon>Neopterygii</taxon>
        <taxon>Teleostei</taxon>
        <taxon>Neoteleostei</taxon>
        <taxon>Acanthomorphata</taxon>
        <taxon>Eupercaria</taxon>
        <taxon>Tetraodontiformes</taxon>
        <taxon>Tetradontoidea</taxon>
        <taxon>Tetraodontidae</taxon>
        <taxon>Takifugu</taxon>
    </lineage>
</organism>
<dbReference type="InterPro" id="IPR024875">
    <property type="entry name" value="Protein_Lines"/>
</dbReference>
<dbReference type="Pfam" id="PF14695">
    <property type="entry name" value="LINES_C"/>
    <property type="match status" value="1"/>
</dbReference>
<dbReference type="InterPro" id="IPR029415">
    <property type="entry name" value="Lines_C"/>
</dbReference>
<dbReference type="PANTHER" id="PTHR16057:SF1">
    <property type="entry name" value="PROTEIN LINES HOMOLOG 1"/>
    <property type="match status" value="1"/>
</dbReference>
<comment type="caution">
    <text evidence="4">The sequence shown here is derived from an EMBL/GenBank/DDBJ whole genome shotgun (WGS) entry which is preliminary data.</text>
</comment>
<evidence type="ECO:0000256" key="1">
    <source>
        <dbReference type="SAM" id="MobiDB-lite"/>
    </source>
</evidence>
<feature type="domain" description="Protein Lines N-terminal" evidence="2">
    <location>
        <begin position="186"/>
        <end position="506"/>
    </location>
</feature>
<dbReference type="EMBL" id="RHFK02000012">
    <property type="protein sequence ID" value="TWW67032.1"/>
    <property type="molecule type" value="Genomic_DNA"/>
</dbReference>
<name>A0A5C6NHG7_9TELE</name>
<gene>
    <name evidence="4" type="ORF">D4764_02G0000730</name>
</gene>
<dbReference type="PANTHER" id="PTHR16057">
    <property type="entry name" value="WINS1, 2 PROTEIN"/>
    <property type="match status" value="1"/>
</dbReference>
<dbReference type="Proteomes" id="UP000324091">
    <property type="component" value="Chromosome 2"/>
</dbReference>
<feature type="domain" description="Protein Lines C-terminal" evidence="3">
    <location>
        <begin position="622"/>
        <end position="656"/>
    </location>
</feature>
<dbReference type="InterPro" id="IPR032794">
    <property type="entry name" value="LINES_N"/>
</dbReference>
<dbReference type="Pfam" id="PF14694">
    <property type="entry name" value="LINES_N"/>
    <property type="match status" value="1"/>
</dbReference>
<evidence type="ECO:0000313" key="4">
    <source>
        <dbReference type="EMBL" id="TWW67032.1"/>
    </source>
</evidence>
<proteinExistence type="predicted"/>
<accession>A0A5C6NHG7</accession>
<sequence length="663" mass="71814">MEAAVLGCAAGPRWRFERLSQVYRCLQSGSRPGVSAAALASLLVEGACEASREDGGPAGSLELTGLSMTLLRKISSSLAARSLPPALASYLVETLKILVHEMDLMSHLVRHFQASDQILSHLAVKTVSTYVIYHLHESGAVSPAWEQTCLRAFALAVPGPELDACLRSLTRALKELVKGAVQGDTGKLLSSFDSSLGVLCSKLLSEERATTGRSESTLCFLADLLEALAASSLIGGAGSCFHCQELVHRHSSELLKVISGSSGDLLKKRLLLLLKRAVLQKAGEEWVSGDLPGLKLKHFDPDVTLLAQSVVAAVGADWLEGLQGDICSSFWGSGPTRVDPSKPDCVLLRAVSLLLLKSMEIHIQTASRRGEKGLLDVAELCGYLQKLWGFLKRHSEELREEPHLCCWVGRLFGEQDDDMMEAAKALLSIFLHYRQHSGLDGLALLEEACASGYNPHCHFILLLESISFDHSFLLDLLISTETCFLEYFVQYLKCLLADWQGFAVTCGHVKNPPASSRARQMPRACEGQNQPCEVTARVPAHPPGLSSPREPTSSAPGLQLVDYSSSDESDHESGGPRGATWTNRMSAPDVEQAPVRQPHFKAPRSGSEKTSDVSCEVAARVLGCVSELKEVVVRLHMKKLFPYNPAPLLKLLGQVQACCPPSP</sequence>
<reference evidence="4 5" key="1">
    <citation type="submission" date="2019-04" db="EMBL/GenBank/DDBJ databases">
        <title>Chromosome genome assembly for Takifugu flavidus.</title>
        <authorList>
            <person name="Xiao S."/>
        </authorList>
    </citation>
    <scope>NUCLEOTIDE SEQUENCE [LARGE SCALE GENOMIC DNA]</scope>
    <source>
        <strain evidence="4">HTHZ2018</strain>
        <tissue evidence="4">Muscle</tissue>
    </source>
</reference>
<dbReference type="AlphaFoldDB" id="A0A5C6NHG7"/>
<protein>
    <submittedName>
        <fullName evidence="4">Protein Lines-like protein 1</fullName>
    </submittedName>
</protein>
<evidence type="ECO:0000259" key="3">
    <source>
        <dbReference type="Pfam" id="PF14695"/>
    </source>
</evidence>
<keyword evidence="5" id="KW-1185">Reference proteome</keyword>
<evidence type="ECO:0000259" key="2">
    <source>
        <dbReference type="Pfam" id="PF14694"/>
    </source>
</evidence>
<evidence type="ECO:0000313" key="5">
    <source>
        <dbReference type="Proteomes" id="UP000324091"/>
    </source>
</evidence>